<keyword evidence="4" id="KW-1185">Reference proteome</keyword>
<dbReference type="InterPro" id="IPR054162">
    <property type="entry name" value="DUF6293_C"/>
</dbReference>
<evidence type="ECO:0000313" key="4">
    <source>
        <dbReference type="Proteomes" id="UP000199079"/>
    </source>
</evidence>
<gene>
    <name evidence="3" type="ORF">SAMN05216564_11718</name>
</gene>
<dbReference type="EMBL" id="FNPC01000017">
    <property type="protein sequence ID" value="SDY94407.1"/>
    <property type="molecule type" value="Genomic_DNA"/>
</dbReference>
<name>A0A1H3NZU4_9EURY</name>
<dbReference type="Pfam" id="PF22665">
    <property type="entry name" value="WHD_DUF6293"/>
    <property type="match status" value="1"/>
</dbReference>
<reference evidence="4" key="1">
    <citation type="submission" date="2016-10" db="EMBL/GenBank/DDBJ databases">
        <authorList>
            <person name="Varghese N."/>
            <person name="Submissions S."/>
        </authorList>
    </citation>
    <scope>NUCLEOTIDE SEQUENCE [LARGE SCALE GENOMIC DNA]</scope>
    <source>
        <strain evidence="4">DC30,IBRC 10041,KCTC 4046</strain>
    </source>
</reference>
<dbReference type="RefSeq" id="WP_092735343.1">
    <property type="nucleotide sequence ID" value="NZ_FNPC01000017.1"/>
</dbReference>
<feature type="domain" description="HFX-2341-like N-terminal" evidence="1">
    <location>
        <begin position="12"/>
        <end position="127"/>
    </location>
</feature>
<dbReference type="AlphaFoldDB" id="A0A1H3NZU4"/>
<dbReference type="Proteomes" id="UP000199079">
    <property type="component" value="Unassembled WGS sequence"/>
</dbReference>
<dbReference type="Pfam" id="PF19810">
    <property type="entry name" value="HFX_2341_N"/>
    <property type="match status" value="1"/>
</dbReference>
<evidence type="ECO:0000313" key="3">
    <source>
        <dbReference type="EMBL" id="SDY94407.1"/>
    </source>
</evidence>
<accession>A0A1H3NZU4</accession>
<organism evidence="3 4">
    <name type="scientific">Halopenitus persicus</name>
    <dbReference type="NCBI Taxonomy" id="1048396"/>
    <lineage>
        <taxon>Archaea</taxon>
        <taxon>Methanobacteriati</taxon>
        <taxon>Methanobacteriota</taxon>
        <taxon>Stenosarchaea group</taxon>
        <taxon>Halobacteria</taxon>
        <taxon>Halobacteriales</taxon>
        <taxon>Haloferacaceae</taxon>
        <taxon>Halopenitus</taxon>
    </lineage>
</organism>
<proteinExistence type="predicted"/>
<sequence>MSDETELRSVVEVHIAPLGYEYDRIKEPVLTYNADVLYLLRDPQRKPVTYHDDLVAELTDVGVTVECREIDLTDVYDVLGEVTTIADEYRDDIVRVNVSSGPKLATVGAALACMATEASGYHVHPESQSHPVQESPRTEGMQLAEQLPSYPLETPTTDQVRILNYIETTTESTYTPKKSDLITFAEENDLSFITQSDPANEKAKFALLNSRIIDPLQEDGYIAVESVGRTKQISLTDTGQNALHAFRHKLPNQT</sequence>
<evidence type="ECO:0000259" key="2">
    <source>
        <dbReference type="Pfam" id="PF22665"/>
    </source>
</evidence>
<evidence type="ECO:0000259" key="1">
    <source>
        <dbReference type="Pfam" id="PF19810"/>
    </source>
</evidence>
<protein>
    <submittedName>
        <fullName evidence="3">Uncharacterized protein</fullName>
    </submittedName>
</protein>
<feature type="domain" description="DUF6293" evidence="2">
    <location>
        <begin position="146"/>
        <end position="246"/>
    </location>
</feature>
<dbReference type="InterPro" id="IPR046260">
    <property type="entry name" value="HFX_2341-like_N"/>
</dbReference>
<dbReference type="OrthoDB" id="142096at2157"/>